<dbReference type="SUPFAM" id="SSF53254">
    <property type="entry name" value="Phosphoglycerate mutase-like"/>
    <property type="match status" value="1"/>
</dbReference>
<dbReference type="Pfam" id="PF00300">
    <property type="entry name" value="His_Phos_1"/>
    <property type="match status" value="1"/>
</dbReference>
<gene>
    <name evidence="1" type="ORF">E8L99_21250</name>
</gene>
<dbReference type="PANTHER" id="PTHR47623">
    <property type="entry name" value="OS09G0287300 PROTEIN"/>
    <property type="match status" value="1"/>
</dbReference>
<dbReference type="InterPro" id="IPR029033">
    <property type="entry name" value="His_PPase_superfam"/>
</dbReference>
<sequence length="174" mass="19303">MRRLILLRHTKSDWPAGLADHDRPLNPRGRRAAALMGELLVARGYIPDRVLVSTAKRTEETWALARAGHPELIAGTPEPWIYEALPRVLDYLVARMPDSVQTLLLVGHNPGIEDFALDLASEGHEAGRRRMSLKYPTGGLAVIDCAIDHWSDLASGSGRLIDFVVPRDLDREAE</sequence>
<protein>
    <submittedName>
        <fullName evidence="1">Histidine phosphatase family protein</fullName>
    </submittedName>
</protein>
<dbReference type="KEGG" id="paqt:E8L99_21250"/>
<organism evidence="1 2">
    <name type="scientific">Phreatobacter aquaticus</name>
    <dbReference type="NCBI Taxonomy" id="2570229"/>
    <lineage>
        <taxon>Bacteria</taxon>
        <taxon>Pseudomonadati</taxon>
        <taxon>Pseudomonadota</taxon>
        <taxon>Alphaproteobacteria</taxon>
        <taxon>Hyphomicrobiales</taxon>
        <taxon>Phreatobacteraceae</taxon>
        <taxon>Phreatobacter</taxon>
    </lineage>
</organism>
<evidence type="ECO:0000313" key="1">
    <source>
        <dbReference type="EMBL" id="QCK88905.1"/>
    </source>
</evidence>
<reference evidence="1 2" key="1">
    <citation type="submission" date="2019-04" db="EMBL/GenBank/DDBJ databases">
        <title>Phreatobacter aquaticus sp. nov.</title>
        <authorList>
            <person name="Choi A."/>
            <person name="Baek K."/>
        </authorList>
    </citation>
    <scope>NUCLEOTIDE SEQUENCE [LARGE SCALE GENOMIC DNA]</scope>
    <source>
        <strain evidence="1 2">NMCR1094</strain>
    </source>
</reference>
<proteinExistence type="predicted"/>
<dbReference type="OrthoDB" id="9810154at2"/>
<name>A0A4D7QNF0_9HYPH</name>
<dbReference type="CDD" id="cd07067">
    <property type="entry name" value="HP_PGM_like"/>
    <property type="match status" value="1"/>
</dbReference>
<dbReference type="SMART" id="SM00855">
    <property type="entry name" value="PGAM"/>
    <property type="match status" value="1"/>
</dbReference>
<dbReference type="InterPro" id="IPR013078">
    <property type="entry name" value="His_Pase_superF_clade-1"/>
</dbReference>
<evidence type="ECO:0000313" key="2">
    <source>
        <dbReference type="Proteomes" id="UP000298588"/>
    </source>
</evidence>
<dbReference type="AlphaFoldDB" id="A0A4D7QNF0"/>
<keyword evidence="2" id="KW-1185">Reference proteome</keyword>
<dbReference type="EMBL" id="CP039865">
    <property type="protein sequence ID" value="QCK88905.1"/>
    <property type="molecule type" value="Genomic_DNA"/>
</dbReference>
<dbReference type="PANTHER" id="PTHR47623:SF1">
    <property type="entry name" value="OS09G0287300 PROTEIN"/>
    <property type="match status" value="1"/>
</dbReference>
<dbReference type="Gene3D" id="3.40.50.1240">
    <property type="entry name" value="Phosphoglycerate mutase-like"/>
    <property type="match status" value="1"/>
</dbReference>
<accession>A0A4D7QNF0</accession>
<dbReference type="Proteomes" id="UP000298588">
    <property type="component" value="Chromosome"/>
</dbReference>